<proteinExistence type="predicted"/>
<dbReference type="AlphaFoldDB" id="A0A510HNP5"/>
<organism evidence="2 3">
    <name type="scientific">Rubrobacter xylanophilus</name>
    <dbReference type="NCBI Taxonomy" id="49319"/>
    <lineage>
        <taxon>Bacteria</taxon>
        <taxon>Bacillati</taxon>
        <taxon>Actinomycetota</taxon>
        <taxon>Rubrobacteria</taxon>
        <taxon>Rubrobacterales</taxon>
        <taxon>Rubrobacteraceae</taxon>
        <taxon>Rubrobacter</taxon>
    </lineage>
</organism>
<dbReference type="EMBL" id="AP019791">
    <property type="protein sequence ID" value="BBL80217.1"/>
    <property type="molecule type" value="Genomic_DNA"/>
</dbReference>
<evidence type="ECO:0000313" key="2">
    <source>
        <dbReference type="EMBL" id="BBL80217.1"/>
    </source>
</evidence>
<gene>
    <name evidence="2" type="ORF">RxyAA322_20710</name>
</gene>
<sequence>MEIEPPPAGLVYLDGLPGRFREVGVEGQGEDFPLPQPYVAPQQDGGQVHGVEAPQGVLLRQLSGFTGKLFGHLRLLEGLSVFLQRLDGFPVFLFGEEPPPLAGERRSSLRVGDVATNSASSTARSTVSAPSSSA</sequence>
<keyword evidence="3" id="KW-1185">Reference proteome</keyword>
<reference evidence="2" key="1">
    <citation type="journal article" date="2019" name="Microbiol. Resour. Announc.">
        <title>Complete Genome Sequence of Rubrobacter xylanophilus Strain AA3-22, Isolated from Arima Onsen in Japan.</title>
        <authorList>
            <person name="Tomariguchi N."/>
            <person name="Miyazaki K."/>
        </authorList>
    </citation>
    <scope>NUCLEOTIDE SEQUENCE [LARGE SCALE GENOMIC DNA]</scope>
    <source>
        <strain evidence="2">AA3-22</strain>
    </source>
</reference>
<evidence type="ECO:0000256" key="1">
    <source>
        <dbReference type="SAM" id="MobiDB-lite"/>
    </source>
</evidence>
<dbReference type="Proteomes" id="UP000318065">
    <property type="component" value="Chromosome"/>
</dbReference>
<protein>
    <submittedName>
        <fullName evidence="2">Uncharacterized protein</fullName>
    </submittedName>
</protein>
<name>A0A510HNP5_9ACTN</name>
<dbReference type="RefSeq" id="WP_143528249.1">
    <property type="nucleotide sequence ID" value="NZ_AP019791.1"/>
</dbReference>
<accession>A0A510HNP5</accession>
<feature type="compositionally biased region" description="Low complexity" evidence="1">
    <location>
        <begin position="115"/>
        <end position="134"/>
    </location>
</feature>
<evidence type="ECO:0000313" key="3">
    <source>
        <dbReference type="Proteomes" id="UP000318065"/>
    </source>
</evidence>
<feature type="region of interest" description="Disordered" evidence="1">
    <location>
        <begin position="100"/>
        <end position="134"/>
    </location>
</feature>